<dbReference type="OrthoDB" id="6513042at2759"/>
<feature type="region of interest" description="Disordered" evidence="1">
    <location>
        <begin position="1"/>
        <end position="21"/>
    </location>
</feature>
<evidence type="ECO:0000313" key="2">
    <source>
        <dbReference type="EMBL" id="RUP47641.1"/>
    </source>
</evidence>
<dbReference type="EMBL" id="RBNI01004270">
    <property type="protein sequence ID" value="RUP47641.1"/>
    <property type="molecule type" value="Genomic_DNA"/>
</dbReference>
<sequence length="85" mass="9672">MLSTISPPSATPAPSLPSFVPTTHAYPLEELPAVEAAHTRVRDVFRLLLVHWHHHRDKHAYRRGSKTATKYRPLTDEISTRTGYE</sequence>
<gene>
    <name evidence="2" type="ORF">BC936DRAFT_145506</name>
</gene>
<dbReference type="AlphaFoldDB" id="A0A433DAJ3"/>
<comment type="caution">
    <text evidence="2">The sequence shown here is derived from an EMBL/GenBank/DDBJ whole genome shotgun (WGS) entry which is preliminary data.</text>
</comment>
<evidence type="ECO:0000313" key="3">
    <source>
        <dbReference type="Proteomes" id="UP000268093"/>
    </source>
</evidence>
<feature type="compositionally biased region" description="Basic and acidic residues" evidence="1">
    <location>
        <begin position="73"/>
        <end position="85"/>
    </location>
</feature>
<evidence type="ECO:0000256" key="1">
    <source>
        <dbReference type="SAM" id="MobiDB-lite"/>
    </source>
</evidence>
<feature type="region of interest" description="Disordered" evidence="1">
    <location>
        <begin position="59"/>
        <end position="85"/>
    </location>
</feature>
<name>A0A433DAJ3_9FUNG</name>
<reference evidence="2 3" key="1">
    <citation type="journal article" date="2018" name="New Phytol.">
        <title>Phylogenomics of Endogonaceae and evolution of mycorrhizas within Mucoromycota.</title>
        <authorList>
            <person name="Chang Y."/>
            <person name="Desiro A."/>
            <person name="Na H."/>
            <person name="Sandor L."/>
            <person name="Lipzen A."/>
            <person name="Clum A."/>
            <person name="Barry K."/>
            <person name="Grigoriev I.V."/>
            <person name="Martin F.M."/>
            <person name="Stajich J.E."/>
            <person name="Smith M.E."/>
            <person name="Bonito G."/>
            <person name="Spatafora J.W."/>
        </authorList>
    </citation>
    <scope>NUCLEOTIDE SEQUENCE [LARGE SCALE GENOMIC DNA]</scope>
    <source>
        <strain evidence="2 3">GMNB39</strain>
    </source>
</reference>
<accession>A0A433DAJ3</accession>
<dbReference type="Proteomes" id="UP000268093">
    <property type="component" value="Unassembled WGS sequence"/>
</dbReference>
<keyword evidence="3" id="KW-1185">Reference proteome</keyword>
<proteinExistence type="predicted"/>
<protein>
    <submittedName>
        <fullName evidence="2">Uncharacterized protein</fullName>
    </submittedName>
</protein>
<organism evidence="2 3">
    <name type="scientific">Jimgerdemannia flammicorona</name>
    <dbReference type="NCBI Taxonomy" id="994334"/>
    <lineage>
        <taxon>Eukaryota</taxon>
        <taxon>Fungi</taxon>
        <taxon>Fungi incertae sedis</taxon>
        <taxon>Mucoromycota</taxon>
        <taxon>Mucoromycotina</taxon>
        <taxon>Endogonomycetes</taxon>
        <taxon>Endogonales</taxon>
        <taxon>Endogonaceae</taxon>
        <taxon>Jimgerdemannia</taxon>
    </lineage>
</organism>